<reference evidence="2" key="1">
    <citation type="submission" date="2022-01" db="EMBL/GenBank/DDBJ databases">
        <title>Draft genome of Methanogenium marinum DSM 15558.</title>
        <authorList>
            <person name="Chen S.-C."/>
            <person name="You Y.-T."/>
        </authorList>
    </citation>
    <scope>NUCLEOTIDE SEQUENCE</scope>
    <source>
        <strain evidence="2">DSM 15558</strain>
    </source>
</reference>
<protein>
    <submittedName>
        <fullName evidence="2">Phosphate uptake regulator PhoU</fullName>
    </submittedName>
</protein>
<accession>A0A9Q4KUH3</accession>
<dbReference type="InterPro" id="IPR007159">
    <property type="entry name" value="SpoVT-AbrB_dom"/>
</dbReference>
<evidence type="ECO:0000313" key="2">
    <source>
        <dbReference type="EMBL" id="MDE4908543.1"/>
    </source>
</evidence>
<dbReference type="PANTHER" id="PTHR42930:SF2">
    <property type="entry name" value="PHOU DOMAIN-CONTAINING PROTEIN"/>
    <property type="match status" value="1"/>
</dbReference>
<dbReference type="PANTHER" id="PTHR42930">
    <property type="entry name" value="PHOSPHATE-SPECIFIC TRANSPORT SYSTEM ACCESSORY PROTEIN PHOU"/>
    <property type="match status" value="1"/>
</dbReference>
<dbReference type="InterPro" id="IPR038078">
    <property type="entry name" value="PhoU-like_sf"/>
</dbReference>
<dbReference type="AlphaFoldDB" id="A0A9Q4KUH3"/>
<keyword evidence="3" id="KW-1185">Reference proteome</keyword>
<dbReference type="EMBL" id="JAKELO010000002">
    <property type="protein sequence ID" value="MDE4908543.1"/>
    <property type="molecule type" value="Genomic_DNA"/>
</dbReference>
<dbReference type="InterPro" id="IPR026022">
    <property type="entry name" value="PhoU_dom"/>
</dbReference>
<name>A0A9Q4KUH3_9EURY</name>
<proteinExistence type="predicted"/>
<comment type="caution">
    <text evidence="2">The sequence shown here is derived from an EMBL/GenBank/DDBJ whole genome shotgun (WGS) entry which is preliminary data.</text>
</comment>
<dbReference type="InterPro" id="IPR028366">
    <property type="entry name" value="PhoU"/>
</dbReference>
<dbReference type="Gene3D" id="1.20.58.220">
    <property type="entry name" value="Phosphate transport system protein phou homolog 2, domain 2"/>
    <property type="match status" value="2"/>
</dbReference>
<dbReference type="SMART" id="SM00966">
    <property type="entry name" value="SpoVT_AbrB"/>
    <property type="match status" value="1"/>
</dbReference>
<dbReference type="RefSeq" id="WP_274925168.1">
    <property type="nucleotide sequence ID" value="NZ_JAKELO010000002.1"/>
</dbReference>
<organism evidence="2 3">
    <name type="scientific">Methanogenium marinum</name>
    <dbReference type="NCBI Taxonomy" id="348610"/>
    <lineage>
        <taxon>Archaea</taxon>
        <taxon>Methanobacteriati</taxon>
        <taxon>Methanobacteriota</taxon>
        <taxon>Stenosarchaea group</taxon>
        <taxon>Methanomicrobia</taxon>
        <taxon>Methanomicrobiales</taxon>
        <taxon>Methanomicrobiaceae</taxon>
        <taxon>Methanogenium</taxon>
    </lineage>
</organism>
<feature type="domain" description="SpoVT-AbrB" evidence="1">
    <location>
        <begin position="11"/>
        <end position="57"/>
    </location>
</feature>
<dbReference type="GO" id="GO:0003677">
    <property type="term" value="F:DNA binding"/>
    <property type="evidence" value="ECO:0007669"/>
    <property type="project" value="InterPro"/>
</dbReference>
<dbReference type="Proteomes" id="UP001143747">
    <property type="component" value="Unassembled WGS sequence"/>
</dbReference>
<evidence type="ECO:0000259" key="1">
    <source>
        <dbReference type="SMART" id="SM00966"/>
    </source>
</evidence>
<dbReference type="GO" id="GO:0045936">
    <property type="term" value="P:negative regulation of phosphate metabolic process"/>
    <property type="evidence" value="ECO:0007669"/>
    <property type="project" value="InterPro"/>
</dbReference>
<dbReference type="SUPFAM" id="SSF109755">
    <property type="entry name" value="PhoU-like"/>
    <property type="match status" value="1"/>
</dbReference>
<gene>
    <name evidence="2" type="ORF">L0665_07985</name>
</gene>
<sequence length="338" mass="37732">MADMDIRKVQRSGGSSFIVSLPKKWVDATNIQKNDPLGLIIQNDGTLLVTPNTTGVQVQRKKVFTADAGTDQTLILRELVGAYISGYTEIMVRSQHRLPADIIEQVRNFTAMSIGQEIVEETDTEITVKDLLNPTEMPIENSLRRMAIIATKMSEDAITALKDRDQTLASSVIERDGDVDRLQWLVARQVNLIFSDVNLSRRMDIPVETASVYIQIAKIIERIADHATKIARNAIELTEFTNESGINEAIQRAEHNAMAIFRATMEAFHSGDLEKANATIGQTKKLEERCREVSQMALSFDAINAIHFVYIADSLRRMGDYSADICEHTINHIVGTSV</sequence>
<dbReference type="Pfam" id="PF01895">
    <property type="entry name" value="PhoU"/>
    <property type="match status" value="2"/>
</dbReference>
<dbReference type="GO" id="GO:0030643">
    <property type="term" value="P:intracellular phosphate ion homeostasis"/>
    <property type="evidence" value="ECO:0007669"/>
    <property type="project" value="InterPro"/>
</dbReference>
<dbReference type="Pfam" id="PF04014">
    <property type="entry name" value="MazE_antitoxin"/>
    <property type="match status" value="1"/>
</dbReference>
<evidence type="ECO:0000313" key="3">
    <source>
        <dbReference type="Proteomes" id="UP001143747"/>
    </source>
</evidence>